<proteinExistence type="predicted"/>
<dbReference type="Proteomes" id="UP000075398">
    <property type="component" value="Unassembled WGS sequence"/>
</dbReference>
<gene>
    <name evidence="1" type="ORF">AMQ22_00941</name>
</gene>
<reference evidence="1 2" key="1">
    <citation type="journal article" date="2016" name="ISME J.">
        <title>Chasing the elusive Euryarchaeota class WSA2: genomes reveal a uniquely fastidious methyl-reducing methanogen.</title>
        <authorList>
            <person name="Nobu M.K."/>
            <person name="Narihiro T."/>
            <person name="Kuroda K."/>
            <person name="Mei R."/>
            <person name="Liu W.T."/>
        </authorList>
    </citation>
    <scope>NUCLEOTIDE SEQUENCE [LARGE SCALE GENOMIC DNA]</scope>
    <source>
        <strain evidence="1">U1lsi0528_Bin055</strain>
    </source>
</reference>
<sequence>MRKIYTSENLSRRIKVKAVVYCHTEGDEYIVEFWLDNKRRKGINYHCDSKAEAIDTANHYTKYVY</sequence>
<protein>
    <submittedName>
        <fullName evidence="1">Uncharacterized protein</fullName>
    </submittedName>
</protein>
<dbReference type="EMBL" id="LNGC01000030">
    <property type="protein sequence ID" value="KYC52214.1"/>
    <property type="molecule type" value="Genomic_DNA"/>
</dbReference>
<evidence type="ECO:0000313" key="2">
    <source>
        <dbReference type="Proteomes" id="UP000075398"/>
    </source>
</evidence>
<organism evidence="1 2">
    <name type="scientific">Candidatus Methanofastidiosum methylothiophilum</name>
    <dbReference type="NCBI Taxonomy" id="1705564"/>
    <lineage>
        <taxon>Archaea</taxon>
        <taxon>Methanobacteriati</taxon>
        <taxon>Methanobacteriota</taxon>
        <taxon>Stenosarchaea group</taxon>
        <taxon>Candidatus Methanofastidiosia</taxon>
        <taxon>Candidatus Methanofastidiosales</taxon>
        <taxon>Candidatus Methanofastidiosaceae</taxon>
        <taxon>Candidatus Methanofastidiosum</taxon>
    </lineage>
</organism>
<name>A0A150J5H4_9EURY</name>
<dbReference type="AlphaFoldDB" id="A0A150J5H4"/>
<evidence type="ECO:0000313" key="1">
    <source>
        <dbReference type="EMBL" id="KYC52214.1"/>
    </source>
</evidence>
<comment type="caution">
    <text evidence="1">The sequence shown here is derived from an EMBL/GenBank/DDBJ whole genome shotgun (WGS) entry which is preliminary data.</text>
</comment>
<accession>A0A150J5H4</accession>